<keyword evidence="1" id="KW-0472">Membrane</keyword>
<evidence type="ECO:0000313" key="2">
    <source>
        <dbReference type="EMBL" id="RVX11080.1"/>
    </source>
</evidence>
<keyword evidence="1" id="KW-0812">Transmembrane</keyword>
<evidence type="ECO:0000313" key="3">
    <source>
        <dbReference type="Proteomes" id="UP000288805"/>
    </source>
</evidence>
<proteinExistence type="predicted"/>
<accession>A0A438JQ33</accession>
<sequence length="94" mass="10659">MFASGVKKFLREMGIVKSICFAIPYPTWACLLLPVLLCFVANLEFLDPSSSVYPVYGLHSGIPLCDDWDTQTTNRSASYRLSFIGFKREMCDKH</sequence>
<feature type="transmembrane region" description="Helical" evidence="1">
    <location>
        <begin position="21"/>
        <end position="43"/>
    </location>
</feature>
<keyword evidence="1" id="KW-1133">Transmembrane helix</keyword>
<reference evidence="2 3" key="1">
    <citation type="journal article" date="2018" name="PLoS Genet.">
        <title>Population sequencing reveals clonal diversity and ancestral inbreeding in the grapevine cultivar Chardonnay.</title>
        <authorList>
            <person name="Roach M.J."/>
            <person name="Johnson D.L."/>
            <person name="Bohlmann J."/>
            <person name="van Vuuren H.J."/>
            <person name="Jones S.J."/>
            <person name="Pretorius I.S."/>
            <person name="Schmidt S.A."/>
            <person name="Borneman A.R."/>
        </authorList>
    </citation>
    <scope>NUCLEOTIDE SEQUENCE [LARGE SCALE GENOMIC DNA]</scope>
    <source>
        <strain evidence="3">cv. Chardonnay</strain>
        <tissue evidence="2">Leaf</tissue>
    </source>
</reference>
<name>A0A438JQ33_VITVI</name>
<dbReference type="EMBL" id="QGNW01000032">
    <property type="protein sequence ID" value="RVX11080.1"/>
    <property type="molecule type" value="Genomic_DNA"/>
</dbReference>
<organism evidence="2 3">
    <name type="scientific">Vitis vinifera</name>
    <name type="common">Grape</name>
    <dbReference type="NCBI Taxonomy" id="29760"/>
    <lineage>
        <taxon>Eukaryota</taxon>
        <taxon>Viridiplantae</taxon>
        <taxon>Streptophyta</taxon>
        <taxon>Embryophyta</taxon>
        <taxon>Tracheophyta</taxon>
        <taxon>Spermatophyta</taxon>
        <taxon>Magnoliopsida</taxon>
        <taxon>eudicotyledons</taxon>
        <taxon>Gunneridae</taxon>
        <taxon>Pentapetalae</taxon>
        <taxon>rosids</taxon>
        <taxon>Vitales</taxon>
        <taxon>Vitaceae</taxon>
        <taxon>Viteae</taxon>
        <taxon>Vitis</taxon>
    </lineage>
</organism>
<dbReference type="AlphaFoldDB" id="A0A438JQ33"/>
<comment type="caution">
    <text evidence="2">The sequence shown here is derived from an EMBL/GenBank/DDBJ whole genome shotgun (WGS) entry which is preliminary data.</text>
</comment>
<evidence type="ECO:0000256" key="1">
    <source>
        <dbReference type="SAM" id="Phobius"/>
    </source>
</evidence>
<gene>
    <name evidence="2" type="ORF">CK203_013276</name>
</gene>
<protein>
    <submittedName>
        <fullName evidence="2">Uncharacterized protein</fullName>
    </submittedName>
</protein>
<dbReference type="Proteomes" id="UP000288805">
    <property type="component" value="Unassembled WGS sequence"/>
</dbReference>